<feature type="compositionally biased region" description="Low complexity" evidence="10">
    <location>
        <begin position="416"/>
        <end position="430"/>
    </location>
</feature>
<keyword evidence="7 9" id="KW-0804">Transcription</keyword>
<evidence type="ECO:0000256" key="4">
    <source>
        <dbReference type="ARBA" id="ARBA00022491"/>
    </source>
</evidence>
<sequence>MKHSDVRLERRSPGDVTPLAQVAPVIVGNVILKKVGGRNLGRRVVIFHDGASPRDLFSAATSQYDCFMVNMFRTATYGEQGSWESGLSYECRALLFKALHNLIERCLLSRDFVRIGKWFVQPYDGAEKLVGESTHFSFAFAFFVHGESTVCASIDVRMHPLVRNLSRQHLVQAQASSSGAPAVKLNRTSALANYATEAVLLAPFGLSGALTGQVYKAVDLHTQRLLEDWRQFYPIGGGGEEGAALPPAVEVVVGGVKMRYPTCYVLATDMDDCASPVKSPPAPPLSPSLAVHLPEHVWQDSILNPTQHVAAEGDGTANQQPPVGHWDFVEPARKTSCSCSKCNPPGGVKNKGAVSSVKPGKGEKGSRGVVAPFHRRLPPDMEHSRCVGIGTPSGGPSSYPRGQSMTPNPLPTLHDSLPVPSVGSPASAAPSPLPNPHSQPASVPPADPTMPTLSPHPPAPPQPSTPLEAQDKVTPAATPSDLNGPKSVSSVSNQVFSPYPAASSVEAAPKPVDTMVGSQGPASTHSVAAPNPVAPPEPPVLKRPNLSSKEYEDEEELHSELLYDYSTLDAWLNHPVKRFKPSDLRPAEPVRPRPQRQSSTDHQPSPTNPNLVQTIKQEIKQEPCLMEMDDNVQPNKGSDPYDFDVENDMLAPTAKAIVEHYSRSPSTRKRLHTVMEEMVLPVLELIQFVDTRWSSEYNMLSRLHAVRKAVGAELANSENNIEILTEVEWKQAAGIVEVLGPLADATKEINKALKSRFSFYDSDPIFCPSMLCDPRFRGVLIDDMVAVNTLAIEVKKLSDKSSLEPNVKDEHPSCSSSSSGLWSSFDSIPNTTQPAIDNNSEVKDYLNEPREEDKRPTPGSGIPPFDPVITNGPINMNTSGNLFTNEGLQASYKDLDQIFDNSDDTSNDETLQVSTPPGSNKPGGPLEDPTTTVVVVKPPRNSGGNTSLNSCGGTNTLRPEELVKMFPTPPSMEHNPIASPCGHMSPHGPTTDLMIDSGSVRCKQEVYPNMGSPQEESIDDWSYVFRPPAICKMVGSSKYAPLTNLPSQTLPLVALPLNCVYKPSWVHPPVPPAAAKSPALPCPPRPGPPLSAPHPSHLPHPRAGLSPISPAAHFPPSPMTVAAMGGVGLPIHLQQQYRGGGGGGGVRTPCPPPPAYELPSPATSTASSYLNKNINSVEPVPTPVMARTPEANSLVVNILLGDTSLNIFRDHNFDSCTLCVCNAGPKVVGNIRGADAGIYLPAPPVQPPASLPFPPTSPYPGMSMNGPPPPYGMMGSSPGHHRGTQLDEDPIRCNCGFSAVVNRRLSHRSGLFYEDELEITGLAEDPSDRRKGSLSAYLLTNSKNSQENASELVDILPQNVIELLREQCVIVQSMSNSLCRASRQFRGSAGPGAVPYGTTVNMLEFSDGNEVTHVALDQGRQALLESTTVAMCKVEEMQQRQQMMQHTASGGKGAAGPCVHRWPYLRARGPLCNQDIVRVMKILQPLLQDAIQKKCTTRLWDAPYTVSGPLTWRQFHRLAGRGTDDRCEPQPIPSLVVGYDKDWLSLSPYAIQYWEKLLLEPYSYARDVAYIVVAPENDYVLHKVCCLGRHSPFTKVLLLLLLLRRFVVLADSPITKVVLMLLLLRRFVVLADSPITKVCRLGRHSPITKVLREGILRVGKSAATKLAKEPVDDWFNLLGDNPTTNMLKLYAQVCRHHLAPHLSQMPMDRTLLDPPEGSQAPRSSLDRSMPSPMPPPSTPEDKAPSTPKSDHETEGGGGGRDPAMNNQCVGGGGSDTNHDDEDAEPPAIVVYLVDPFTMGSDSTDLQRLACLGLLRCFTTVLAALPDNIRNNISVQIISLESIVELGKLRDRIRHSDHMRAQAFSVFSQCRRMLTHTSNIKALTGFGTAAMADLFLKSKDEKNRAPYRLYTPPYVLAPAKEKIESSESFGQCSTEHGSVLYVSYCLSEDQHWLLAVATDEKGEIFETSTINIDIPNRSRRKKASARRVGLQKLMDFVLGVISQSVQPWRLVVGRIGRIGHGELKGWSWLLSRKALVKASKHLKEICGQCGLMYPNDVPCVLSACLVSLEPDSALRLMPDQFTPDERFSQASVNCQLSTPQDVSCTHILVFPTSATTQSSQTAFQDQHINGPEFGDELFPSFEHDMPEGIEEMPMDLNEIFAWPETGLGGVQSPTGSPRRDSPSQPGSPSCGMGGTSDQHSPFPCNGTSRSGGSLGVDSQEEVGTLHQQPLALGYYVSTAPTGRMPRWFWASCPHLENVCPAFLKNSLHLHSPAIQQNSDDLLQQQSTVTVHPLDSQYTTDVLRYVLEGYNALSWLALDSNTRDRLSCLPVHIQALMQLYHMTSALV</sequence>
<dbReference type="Pfam" id="PF06333">
    <property type="entry name" value="Med13_C"/>
    <property type="match status" value="1"/>
</dbReference>
<feature type="compositionally biased region" description="Polar residues" evidence="10">
    <location>
        <begin position="595"/>
        <end position="611"/>
    </location>
</feature>
<evidence type="ECO:0000256" key="7">
    <source>
        <dbReference type="ARBA" id="ARBA00023163"/>
    </source>
</evidence>
<dbReference type="GO" id="GO:0045944">
    <property type="term" value="P:positive regulation of transcription by RNA polymerase II"/>
    <property type="evidence" value="ECO:0007669"/>
    <property type="project" value="TreeGrafter"/>
</dbReference>
<reference evidence="13" key="1">
    <citation type="submission" date="2020-11" db="EMBL/GenBank/DDBJ databases">
        <authorList>
            <person name="Tran Van P."/>
        </authorList>
    </citation>
    <scope>NUCLEOTIDE SEQUENCE</scope>
</reference>
<feature type="region of interest" description="Disordered" evidence="10">
    <location>
        <begin position="511"/>
        <end position="553"/>
    </location>
</feature>
<dbReference type="InterPro" id="IPR051139">
    <property type="entry name" value="Mediator_complx_sub13"/>
</dbReference>
<accession>A0A7R9ART4</accession>
<evidence type="ECO:0000259" key="11">
    <source>
        <dbReference type="Pfam" id="PF06333"/>
    </source>
</evidence>
<dbReference type="InterPro" id="IPR009401">
    <property type="entry name" value="Med13_C"/>
</dbReference>
<feature type="compositionally biased region" description="Polar residues" evidence="10">
    <location>
        <begin position="908"/>
        <end position="918"/>
    </location>
</feature>
<feature type="compositionally biased region" description="Basic and acidic residues" evidence="10">
    <location>
        <begin position="840"/>
        <end position="856"/>
    </location>
</feature>
<dbReference type="GO" id="GO:0003713">
    <property type="term" value="F:transcription coactivator activity"/>
    <property type="evidence" value="ECO:0007669"/>
    <property type="project" value="TreeGrafter"/>
</dbReference>
<feature type="compositionally biased region" description="Low complexity" evidence="10">
    <location>
        <begin position="1721"/>
        <end position="1730"/>
    </location>
</feature>
<organism evidence="13">
    <name type="scientific">Timema shepardi</name>
    <name type="common">Walking stick</name>
    <dbReference type="NCBI Taxonomy" id="629360"/>
    <lineage>
        <taxon>Eukaryota</taxon>
        <taxon>Metazoa</taxon>
        <taxon>Ecdysozoa</taxon>
        <taxon>Arthropoda</taxon>
        <taxon>Hexapoda</taxon>
        <taxon>Insecta</taxon>
        <taxon>Pterygota</taxon>
        <taxon>Neoptera</taxon>
        <taxon>Polyneoptera</taxon>
        <taxon>Phasmatodea</taxon>
        <taxon>Timematodea</taxon>
        <taxon>Timematoidea</taxon>
        <taxon>Timematidae</taxon>
        <taxon>Timema</taxon>
    </lineage>
</organism>
<feature type="region of interest" description="Disordered" evidence="10">
    <location>
        <begin position="579"/>
        <end position="611"/>
    </location>
</feature>
<feature type="compositionally biased region" description="Polar residues" evidence="10">
    <location>
        <begin position="516"/>
        <end position="526"/>
    </location>
</feature>
<evidence type="ECO:0000256" key="1">
    <source>
        <dbReference type="ARBA" id="ARBA00004123"/>
    </source>
</evidence>
<evidence type="ECO:0000256" key="2">
    <source>
        <dbReference type="ARBA" id="ARBA00009354"/>
    </source>
</evidence>
<dbReference type="Pfam" id="PF18296">
    <property type="entry name" value="MID_MedPIWI"/>
    <property type="match status" value="1"/>
</dbReference>
<evidence type="ECO:0000256" key="10">
    <source>
        <dbReference type="SAM" id="MobiDB-lite"/>
    </source>
</evidence>
<evidence type="ECO:0000256" key="6">
    <source>
        <dbReference type="ARBA" id="ARBA00023159"/>
    </source>
</evidence>
<keyword evidence="8 9" id="KW-0539">Nucleus</keyword>
<feature type="region of interest" description="Disordered" evidence="10">
    <location>
        <begin position="2163"/>
        <end position="2221"/>
    </location>
</feature>
<feature type="compositionally biased region" description="Pro residues" evidence="10">
    <location>
        <begin position="1080"/>
        <end position="1098"/>
    </location>
</feature>
<feature type="compositionally biased region" description="Polar residues" evidence="10">
    <location>
        <begin position="2194"/>
        <end position="2210"/>
    </location>
</feature>
<feature type="region of interest" description="Disordered" evidence="10">
    <location>
        <begin position="1707"/>
        <end position="1783"/>
    </location>
</feature>
<dbReference type="PANTHER" id="PTHR48249:SF3">
    <property type="entry name" value="MEDIATOR OF RNA POLYMERASE II TRANSCRIPTION SUBUNIT 13"/>
    <property type="match status" value="1"/>
</dbReference>
<keyword evidence="5 9" id="KW-0805">Transcription regulation</keyword>
<feature type="domain" description="Mediator complex subunit Med13 C-terminal" evidence="11">
    <location>
        <begin position="1909"/>
        <end position="2334"/>
    </location>
</feature>
<proteinExistence type="inferred from homology"/>
<feature type="compositionally biased region" description="Polar residues" evidence="10">
    <location>
        <begin position="828"/>
        <end position="839"/>
    </location>
</feature>
<feature type="region of interest" description="Disordered" evidence="10">
    <location>
        <begin position="898"/>
        <end position="931"/>
    </location>
</feature>
<feature type="region of interest" description="Disordered" evidence="10">
    <location>
        <begin position="1073"/>
        <end position="1104"/>
    </location>
</feature>
<comment type="subcellular location">
    <subcellularLocation>
        <location evidence="1 9">Nucleus</location>
    </subcellularLocation>
</comment>
<feature type="region of interest" description="Disordered" evidence="10">
    <location>
        <begin position="343"/>
        <end position="491"/>
    </location>
</feature>
<feature type="compositionally biased region" description="Polar residues" evidence="10">
    <location>
        <begin position="394"/>
        <end position="407"/>
    </location>
</feature>
<dbReference type="SUPFAM" id="SSF53098">
    <property type="entry name" value="Ribonuclease H-like"/>
    <property type="match status" value="1"/>
</dbReference>
<keyword evidence="6 9" id="KW-0010">Activator</keyword>
<evidence type="ECO:0000256" key="8">
    <source>
        <dbReference type="ARBA" id="ARBA00023242"/>
    </source>
</evidence>
<dbReference type="InterPro" id="IPR041285">
    <property type="entry name" value="MID_MedPIWI"/>
</dbReference>
<feature type="domain" description="MID" evidence="12">
    <location>
        <begin position="1638"/>
        <end position="1871"/>
    </location>
</feature>
<feature type="compositionally biased region" description="Low complexity" evidence="10">
    <location>
        <begin position="813"/>
        <end position="827"/>
    </location>
</feature>
<evidence type="ECO:0000256" key="3">
    <source>
        <dbReference type="ARBA" id="ARBA00019618"/>
    </source>
</evidence>
<dbReference type="InterPro" id="IPR012337">
    <property type="entry name" value="RNaseH-like_sf"/>
</dbReference>
<keyword evidence="4 9" id="KW-0678">Repressor</keyword>
<dbReference type="PANTHER" id="PTHR48249">
    <property type="entry name" value="MEDIATOR OF RNA POLYMERASE II TRANSCRIPTION SUBUNIT 13"/>
    <property type="match status" value="1"/>
</dbReference>
<feature type="compositionally biased region" description="Pro residues" evidence="10">
    <location>
        <begin position="431"/>
        <end position="464"/>
    </location>
</feature>
<feature type="region of interest" description="Disordered" evidence="10">
    <location>
        <begin position="801"/>
        <end position="873"/>
    </location>
</feature>
<name>A0A7R9ART4_TIMSH</name>
<feature type="compositionally biased region" description="Basic and acidic residues" evidence="10">
    <location>
        <begin position="801"/>
        <end position="812"/>
    </location>
</feature>
<evidence type="ECO:0000256" key="9">
    <source>
        <dbReference type="RuleBase" id="RU364134"/>
    </source>
</evidence>
<comment type="function">
    <text evidence="9">Component of the Mediator complex, a coactivator involved in regulated transcription of nearly all RNA polymerase II-dependent genes. Mediator functions as a bridge to convey information from gene-specific regulatory proteins to the basal RNA polymerase II transcription machinery. Mediator is recruited to promoters by direct interactions with regulatory proteins and serves as a scaffold for the assembly of a functional preinitiation complex with RNA polymerase II and the general transcription factors.</text>
</comment>
<gene>
    <name evidence="13" type="ORF">TSIB3V08_LOCUS3427</name>
</gene>
<evidence type="ECO:0000256" key="5">
    <source>
        <dbReference type="ARBA" id="ARBA00023015"/>
    </source>
</evidence>
<feature type="compositionally biased region" description="Pro residues" evidence="10">
    <location>
        <begin position="532"/>
        <end position="541"/>
    </location>
</feature>
<comment type="similarity">
    <text evidence="2 9">Belongs to the Mediator complex subunit 13 family.</text>
</comment>
<protein>
    <recommendedName>
        <fullName evidence="3 9">Mediator of RNA polymerase II transcription subunit 13</fullName>
    </recommendedName>
</protein>
<feature type="compositionally biased region" description="Basic and acidic residues" evidence="10">
    <location>
        <begin position="1739"/>
        <end position="1754"/>
    </location>
</feature>
<feature type="compositionally biased region" description="Basic and acidic residues" evidence="10">
    <location>
        <begin position="580"/>
        <end position="591"/>
    </location>
</feature>
<evidence type="ECO:0000313" key="13">
    <source>
        <dbReference type="EMBL" id="CAD7259219.1"/>
    </source>
</evidence>
<evidence type="ECO:0000259" key="12">
    <source>
        <dbReference type="Pfam" id="PF18296"/>
    </source>
</evidence>
<dbReference type="EMBL" id="OC001139">
    <property type="protein sequence ID" value="CAD7259219.1"/>
    <property type="molecule type" value="Genomic_DNA"/>
</dbReference>
<dbReference type="GO" id="GO:0016592">
    <property type="term" value="C:mediator complex"/>
    <property type="evidence" value="ECO:0007669"/>
    <property type="project" value="InterPro"/>
</dbReference>
<comment type="subunit">
    <text evidence="9">Component of the Mediator complex.</text>
</comment>